<dbReference type="EMBL" id="BCSZ01000030">
    <property type="protein sequence ID" value="GAT02941.1"/>
    <property type="molecule type" value="Genomic_DNA"/>
</dbReference>
<dbReference type="AlphaFoldDB" id="A0A100WRC0"/>
<dbReference type="Proteomes" id="UP000069705">
    <property type="component" value="Unassembled WGS sequence"/>
</dbReference>
<reference evidence="2 3" key="1">
    <citation type="journal article" date="2016" name="Genome Announc.">
        <title>Draft Genome Sequences of Five Rapidly Growing Mycobacterium Species, M. thermoresistibile, M. fortuitum subsp. acetamidolyticum, M. canariasense, M. brisbanense, and M. novocastrense.</title>
        <authorList>
            <person name="Katahira K."/>
            <person name="Ogura Y."/>
            <person name="Gotoh Y."/>
            <person name="Hayashi T."/>
        </authorList>
    </citation>
    <scope>NUCLEOTIDE SEQUENCE [LARGE SCALE GENOMIC DNA]</scope>
    <source>
        <strain evidence="2 3">JCM6368</strain>
    </source>
</reference>
<gene>
    <name evidence="2" type="ORF">RMCFA_3053</name>
</gene>
<name>A0A100WRC0_MYCFO</name>
<feature type="region of interest" description="Disordered" evidence="1">
    <location>
        <begin position="1"/>
        <end position="32"/>
    </location>
</feature>
<protein>
    <submittedName>
        <fullName evidence="2">Peptidase</fullName>
    </submittedName>
</protein>
<comment type="caution">
    <text evidence="2">The sequence shown here is derived from an EMBL/GenBank/DDBJ whole genome shotgun (WGS) entry which is preliminary data.</text>
</comment>
<proteinExistence type="predicted"/>
<evidence type="ECO:0000313" key="3">
    <source>
        <dbReference type="Proteomes" id="UP000069705"/>
    </source>
</evidence>
<evidence type="ECO:0000256" key="1">
    <source>
        <dbReference type="SAM" id="MobiDB-lite"/>
    </source>
</evidence>
<reference evidence="3" key="2">
    <citation type="submission" date="2016-02" db="EMBL/GenBank/DDBJ databases">
        <title>Draft genome sequence of five rapidly growing Mycobacterium species.</title>
        <authorList>
            <person name="Katahira K."/>
            <person name="Gotou Y."/>
            <person name="Iida K."/>
            <person name="Ogura Y."/>
            <person name="Hayashi T."/>
        </authorList>
    </citation>
    <scope>NUCLEOTIDE SEQUENCE [LARGE SCALE GENOMIC DNA]</scope>
    <source>
        <strain evidence="3">JCM6368</strain>
    </source>
</reference>
<organism evidence="2 3">
    <name type="scientific">Mycolicibacterium fortuitum subsp. acetamidolyticum</name>
    <dbReference type="NCBI Taxonomy" id="144550"/>
    <lineage>
        <taxon>Bacteria</taxon>
        <taxon>Bacillati</taxon>
        <taxon>Actinomycetota</taxon>
        <taxon>Actinomycetes</taxon>
        <taxon>Mycobacteriales</taxon>
        <taxon>Mycobacteriaceae</taxon>
        <taxon>Mycolicibacterium</taxon>
    </lineage>
</organism>
<sequence>MARRRRYVRDSHGRFATVPGAPATPQTGQSDKAAYAAKRAALRRQRAAKAVKVTTAAVAVAAVVGASRSPYPARGAMAAHRNALLARNHVHMATGGPRRRIERAHVARARADHAKLSSLRASAFPTSAISARPFNAGAAKAEARKLTSGYRGQVKAAKATRQATRRVRR</sequence>
<accession>A0A100WRC0</accession>
<evidence type="ECO:0000313" key="2">
    <source>
        <dbReference type="EMBL" id="GAT02941.1"/>
    </source>
</evidence>